<dbReference type="AlphaFoldDB" id="I5B5W5"/>
<dbReference type="InterPro" id="IPR036412">
    <property type="entry name" value="HAD-like_sf"/>
</dbReference>
<reference evidence="1 2" key="1">
    <citation type="submission" date="2011-09" db="EMBL/GenBank/DDBJ databases">
        <authorList>
            <consortium name="US DOE Joint Genome Institute (JGI-PGF)"/>
            <person name="Lucas S."/>
            <person name="Han J."/>
            <person name="Lapidus A."/>
            <person name="Cheng J.-F."/>
            <person name="Goodwin L."/>
            <person name="Pitluck S."/>
            <person name="Peters L."/>
            <person name="Land M.L."/>
            <person name="Hauser L."/>
            <person name="Orellana R."/>
            <person name="Lovley D."/>
            <person name="Woyke T.J."/>
        </authorList>
    </citation>
    <scope>NUCLEOTIDE SEQUENCE [LARGE SCALE GENOMIC DNA]</scope>
    <source>
        <strain evidence="1 2">2ac9</strain>
    </source>
</reference>
<proteinExistence type="predicted"/>
<reference evidence="1 2" key="2">
    <citation type="submission" date="2012-02" db="EMBL/GenBank/DDBJ databases">
        <title>Improved High-Quality Draft sequence of Desulfobacter postgatei 2ac9.</title>
        <authorList>
            <consortium name="US DOE Joint Genome Institute"/>
            <person name="Lucas S."/>
            <person name="Han J."/>
            <person name="Lapidus A."/>
            <person name="Cheng J.-F."/>
            <person name="Goodwin L."/>
            <person name="Pitluck S."/>
            <person name="Peters L."/>
            <person name="Ovchinnikova G."/>
            <person name="Held B."/>
            <person name="Detter J.C."/>
            <person name="Han C."/>
            <person name="Tapia R."/>
            <person name="Land M."/>
            <person name="Hauser L."/>
            <person name="Kyrpides N."/>
            <person name="Ivanova N."/>
            <person name="Pagani I."/>
            <person name="Orellana R."/>
            <person name="Lovley D."/>
            <person name="Woyke T."/>
        </authorList>
    </citation>
    <scope>NUCLEOTIDE SEQUENCE [LARGE SCALE GENOMIC DNA]</scope>
    <source>
        <strain evidence="1 2">2ac9</strain>
    </source>
</reference>
<keyword evidence="2" id="KW-1185">Reference proteome</keyword>
<dbReference type="Proteomes" id="UP000005778">
    <property type="component" value="Chromosome"/>
</dbReference>
<accession>I5B5W5</accession>
<gene>
    <name evidence="1" type="ORF">DespoDRAFT_03070</name>
</gene>
<dbReference type="STRING" id="879212.DespoDRAFT_03070"/>
<dbReference type="HOGENOM" id="CLU_017953_3_0_7"/>
<dbReference type="Gene3D" id="3.40.50.1000">
    <property type="entry name" value="HAD superfamily/HAD-like"/>
    <property type="match status" value="1"/>
</dbReference>
<dbReference type="EMBL" id="CM001488">
    <property type="protein sequence ID" value="EIM64878.1"/>
    <property type="molecule type" value="Genomic_DNA"/>
</dbReference>
<organism evidence="1 2">
    <name type="scientific">Desulfobacter postgatei 2ac9</name>
    <dbReference type="NCBI Taxonomy" id="879212"/>
    <lineage>
        <taxon>Bacteria</taxon>
        <taxon>Pseudomonadati</taxon>
        <taxon>Thermodesulfobacteriota</taxon>
        <taxon>Desulfobacteria</taxon>
        <taxon>Desulfobacterales</taxon>
        <taxon>Desulfobacteraceae</taxon>
        <taxon>Desulfobacter</taxon>
    </lineage>
</organism>
<evidence type="ECO:0000313" key="1">
    <source>
        <dbReference type="EMBL" id="EIM64878.1"/>
    </source>
</evidence>
<sequence>MLKTFDIFDTLLCRCFVHPIELFEFIEWKYNIPQFGKHRPLAELDARKELKFESEVTIEDIYRFLKTQLNLTSEKVARLIELEKYEEVRCLKPIRLGHERLRQSLVEGNDIGFISDIYLDRATIMRALNENGVPVADSNLYLSSELKGMKSNGKLFRAVIEARGIEPDQIFHVGDNLRSDVEMAQEEGLNAELFKYMEANRYEKHGNNSHILIKLAHGVARQVRLSKEAISCRKHDTIYDVSVSLVGPLVFAFAYWCLREADKKNITNLYFLSRDGQIISEVAKLIGKSSFPKIHVRYLFVSRQALLLPAMTELVEEEFEWILAPTYYFSLNIVFKRVGLQPEAYREGLQKVGLGMGFDEQLDEEARIILKEFFRSISSDILKIAAEKRKLLVAYLAQEGFLAGTNKGIVDVGWSGTLQRSLSRIIGIEDFPESLTGFYFGITRKKTLPQDPMLGWFFDLERKRDLINNFYIIPVVELFFAANHGGVIDYYLGEKDIKVNLRYERNDRALKWGLYYQHKGILDFAERFLQCSDSAQIDDVPELFADEVERTLKLFFTDPTIEEARAYGAYEDAEDQNESYFVRLAKGYDFYELIDFFRHGKKHHHNEWLEAAFVLSRRDFVDFVRRYVRLCS</sequence>
<dbReference type="Pfam" id="PF13242">
    <property type="entry name" value="Hydrolase_like"/>
    <property type="match status" value="1"/>
</dbReference>
<protein>
    <recommendedName>
        <fullName evidence="3">Haloacid dehalogenase superfamily enzyme, subfamily IA</fullName>
    </recommendedName>
</protein>
<dbReference type="Gene3D" id="1.10.150.400">
    <property type="match status" value="1"/>
</dbReference>
<dbReference type="RefSeq" id="WP_004074517.1">
    <property type="nucleotide sequence ID" value="NZ_CM001488.1"/>
</dbReference>
<evidence type="ECO:0000313" key="2">
    <source>
        <dbReference type="Proteomes" id="UP000005778"/>
    </source>
</evidence>
<dbReference type="SUPFAM" id="SSF56784">
    <property type="entry name" value="HAD-like"/>
    <property type="match status" value="1"/>
</dbReference>
<dbReference type="OrthoDB" id="9816564at2"/>
<dbReference type="InterPro" id="IPR023214">
    <property type="entry name" value="HAD_sf"/>
</dbReference>
<evidence type="ECO:0008006" key="3">
    <source>
        <dbReference type="Google" id="ProtNLM"/>
    </source>
</evidence>
<dbReference type="eggNOG" id="COG5610">
    <property type="taxonomic scope" value="Bacteria"/>
</dbReference>
<name>I5B5W5_9BACT</name>